<accession>A0ABP0JKA8</accession>
<proteinExistence type="predicted"/>
<protein>
    <recommendedName>
        <fullName evidence="4">Pentatricopeptide repeat-containing protein, chloroplastic</fullName>
    </recommendedName>
</protein>
<keyword evidence="3" id="KW-1185">Reference proteome</keyword>
<dbReference type="InterPro" id="IPR011990">
    <property type="entry name" value="TPR-like_helical_dom_sf"/>
</dbReference>
<organism evidence="2 3">
    <name type="scientific">Durusdinium trenchii</name>
    <dbReference type="NCBI Taxonomy" id="1381693"/>
    <lineage>
        <taxon>Eukaryota</taxon>
        <taxon>Sar</taxon>
        <taxon>Alveolata</taxon>
        <taxon>Dinophyceae</taxon>
        <taxon>Suessiales</taxon>
        <taxon>Symbiodiniaceae</taxon>
        <taxon>Durusdinium</taxon>
    </lineage>
</organism>
<dbReference type="PANTHER" id="PTHR47942:SF63">
    <property type="entry name" value="PENTATRICOPEPTIDE REPEAT-CONTAINING PROTEIN"/>
    <property type="match status" value="1"/>
</dbReference>
<name>A0ABP0JKA8_9DINO</name>
<evidence type="ECO:0000256" key="1">
    <source>
        <dbReference type="ARBA" id="ARBA00022737"/>
    </source>
</evidence>
<dbReference type="Proteomes" id="UP001642484">
    <property type="component" value="Unassembled WGS sequence"/>
</dbReference>
<dbReference type="PROSITE" id="PS51257">
    <property type="entry name" value="PROKAR_LIPOPROTEIN"/>
    <property type="match status" value="1"/>
</dbReference>
<reference evidence="2 3" key="1">
    <citation type="submission" date="2024-02" db="EMBL/GenBank/DDBJ databases">
        <authorList>
            <person name="Chen Y."/>
            <person name="Shah S."/>
            <person name="Dougan E. K."/>
            <person name="Thang M."/>
            <person name="Chan C."/>
        </authorList>
    </citation>
    <scope>NUCLEOTIDE SEQUENCE [LARGE SCALE GENOMIC DNA]</scope>
</reference>
<sequence length="436" mass="47060">MLQQSFKQSRLAHWQLTATVPEQIGLSHVLSACKAQSLWGAALSTLAWALQHRPCPDKINFSIAISSLAAVGSLKTVAWCTGLGMLTAMSKHQIEGDIVSYSCMINTVSHKWAAALALFCELSSCALSPNVVACGSVVSACATCQWRGVASMLLFMRATQVRLNTITCNALWSSQALCWNDGVEILQRIGQTAVRIDAVSCNSLITCCGTSWQAALGLLRTMYLELVQTTSFSLNAALSACETSTQWAATFALLFQGRAQEVCVDEVTYGSAIGGFGRTQWPSASQLLQNCEFDSVERNVVILNTLVSSGGSIHGWMQAGGLLHYMQIDTVNPSTITFGAAMSTCAEQAQWLQALRFFQELTSRQLQRSPKVATGHTLHVRAAVVRPRKKAPSLLFSARGNLPAGSMKARVPALLATRDTSSTARPLDPSYWTLQT</sequence>
<comment type="caution">
    <text evidence="2">The sequence shown here is derived from an EMBL/GenBank/DDBJ whole genome shotgun (WGS) entry which is preliminary data.</text>
</comment>
<dbReference type="EMBL" id="CAXAMN010005570">
    <property type="protein sequence ID" value="CAK9014598.1"/>
    <property type="molecule type" value="Genomic_DNA"/>
</dbReference>
<dbReference type="InterPro" id="IPR051222">
    <property type="entry name" value="PPR/CCM1_RNA-binding"/>
</dbReference>
<evidence type="ECO:0000313" key="3">
    <source>
        <dbReference type="Proteomes" id="UP001642484"/>
    </source>
</evidence>
<dbReference type="PANTHER" id="PTHR47942">
    <property type="entry name" value="TETRATRICOPEPTIDE REPEAT (TPR)-LIKE SUPERFAMILY PROTEIN-RELATED"/>
    <property type="match status" value="1"/>
</dbReference>
<dbReference type="Gene3D" id="1.25.40.10">
    <property type="entry name" value="Tetratricopeptide repeat domain"/>
    <property type="match status" value="3"/>
</dbReference>
<keyword evidence="1" id="KW-0677">Repeat</keyword>
<evidence type="ECO:0008006" key="4">
    <source>
        <dbReference type="Google" id="ProtNLM"/>
    </source>
</evidence>
<evidence type="ECO:0000313" key="2">
    <source>
        <dbReference type="EMBL" id="CAK9014598.1"/>
    </source>
</evidence>
<gene>
    <name evidence="2" type="ORF">CCMP2556_LOCUS11766</name>
</gene>